<organism evidence="2">
    <name type="scientific">marine metagenome</name>
    <dbReference type="NCBI Taxonomy" id="408172"/>
    <lineage>
        <taxon>unclassified sequences</taxon>
        <taxon>metagenomes</taxon>
        <taxon>ecological metagenomes</taxon>
    </lineage>
</organism>
<dbReference type="Gene3D" id="3.60.20.10">
    <property type="entry name" value="Glutamine Phosphoribosylpyrophosphate, subunit 1, domain 1"/>
    <property type="match status" value="1"/>
</dbReference>
<evidence type="ECO:0008006" key="3">
    <source>
        <dbReference type="Google" id="ProtNLM"/>
    </source>
</evidence>
<dbReference type="Pfam" id="PF06267">
    <property type="entry name" value="DUF1028"/>
    <property type="match status" value="1"/>
</dbReference>
<evidence type="ECO:0000256" key="1">
    <source>
        <dbReference type="SAM" id="Phobius"/>
    </source>
</evidence>
<dbReference type="InterPro" id="IPR029055">
    <property type="entry name" value="Ntn_hydrolases_N"/>
</dbReference>
<dbReference type="PANTHER" id="PTHR39328:SF1">
    <property type="entry name" value="BLL2871 PROTEIN"/>
    <property type="match status" value="1"/>
</dbReference>
<dbReference type="PANTHER" id="PTHR39328">
    <property type="entry name" value="BLL2871 PROTEIN"/>
    <property type="match status" value="1"/>
</dbReference>
<sequence length="128" mass="13776">MEKQEQSYPIFYQIIPGSVLCTIFFDLVGSAWTMASFCPKVEPLNCWGEKKVTWSIIAHDNTTGAFGIAAASRFFALGALVPWIKSGVGAVATQAMINPRLGPTILECLDHGQSVGAALEASWAQDPN</sequence>
<protein>
    <recommendedName>
        <fullName evidence="3">DUF1028 domain-containing protein</fullName>
    </recommendedName>
</protein>
<feature type="transmembrane region" description="Helical" evidence="1">
    <location>
        <begin position="12"/>
        <end position="35"/>
    </location>
</feature>
<keyword evidence="1" id="KW-1133">Transmembrane helix</keyword>
<reference evidence="2" key="1">
    <citation type="submission" date="2018-05" db="EMBL/GenBank/DDBJ databases">
        <authorList>
            <person name="Lanie J.A."/>
            <person name="Ng W.-L."/>
            <person name="Kazmierczak K.M."/>
            <person name="Andrzejewski T.M."/>
            <person name="Davidsen T.M."/>
            <person name="Wayne K.J."/>
            <person name="Tettelin H."/>
            <person name="Glass J.I."/>
            <person name="Rusch D."/>
            <person name="Podicherti R."/>
            <person name="Tsui H.-C.T."/>
            <person name="Winkler M.E."/>
        </authorList>
    </citation>
    <scope>NUCLEOTIDE SEQUENCE</scope>
</reference>
<dbReference type="EMBL" id="UINC01095897">
    <property type="protein sequence ID" value="SVC52341.1"/>
    <property type="molecule type" value="Genomic_DNA"/>
</dbReference>
<gene>
    <name evidence="2" type="ORF">METZ01_LOCUS305195</name>
</gene>
<keyword evidence="1" id="KW-0812">Transmembrane</keyword>
<accession>A0A382MYE5</accession>
<dbReference type="InterPro" id="IPR010430">
    <property type="entry name" value="DUF1028"/>
</dbReference>
<dbReference type="AlphaFoldDB" id="A0A382MYE5"/>
<proteinExistence type="predicted"/>
<evidence type="ECO:0000313" key="2">
    <source>
        <dbReference type="EMBL" id="SVC52341.1"/>
    </source>
</evidence>
<dbReference type="SUPFAM" id="SSF56235">
    <property type="entry name" value="N-terminal nucleophile aminohydrolases (Ntn hydrolases)"/>
    <property type="match status" value="1"/>
</dbReference>
<feature type="non-terminal residue" evidence="2">
    <location>
        <position position="128"/>
    </location>
</feature>
<name>A0A382MYE5_9ZZZZ</name>
<keyword evidence="1" id="KW-0472">Membrane</keyword>